<dbReference type="NCBIfam" id="TIGR00277">
    <property type="entry name" value="HDIG"/>
    <property type="match status" value="1"/>
</dbReference>
<dbReference type="Gene3D" id="1.10.3210.10">
    <property type="entry name" value="Hypothetical protein af1432"/>
    <property type="match status" value="1"/>
</dbReference>
<dbReference type="SUPFAM" id="SSF109604">
    <property type="entry name" value="HD-domain/PDEase-like"/>
    <property type="match status" value="1"/>
</dbReference>
<feature type="domain" description="HD" evidence="1">
    <location>
        <begin position="20"/>
        <end position="96"/>
    </location>
</feature>
<dbReference type="RefSeq" id="WP_091731764.1">
    <property type="nucleotide sequence ID" value="NZ_FNQE01000029.1"/>
</dbReference>
<organism evidence="2 3">
    <name type="scientific">Proteiniborus ethanoligenes</name>
    <dbReference type="NCBI Taxonomy" id="415015"/>
    <lineage>
        <taxon>Bacteria</taxon>
        <taxon>Bacillati</taxon>
        <taxon>Bacillota</taxon>
        <taxon>Clostridia</taxon>
        <taxon>Eubacteriales</taxon>
        <taxon>Proteiniborus</taxon>
    </lineage>
</organism>
<protein>
    <submittedName>
        <fullName evidence="2">HDIG domain-containing protein</fullName>
    </submittedName>
</protein>
<dbReference type="InterPro" id="IPR006675">
    <property type="entry name" value="HDIG_dom"/>
</dbReference>
<reference evidence="2 3" key="1">
    <citation type="submission" date="2016-10" db="EMBL/GenBank/DDBJ databases">
        <authorList>
            <person name="de Groot N.N."/>
        </authorList>
    </citation>
    <scope>NUCLEOTIDE SEQUENCE [LARGE SCALE GENOMIC DNA]</scope>
    <source>
        <strain evidence="2 3">DSM 21650</strain>
    </source>
</reference>
<gene>
    <name evidence="2" type="ORF">SAMN05660462_02461</name>
</gene>
<dbReference type="OrthoDB" id="9801160at2"/>
<accession>A0A1H3RMQ9</accession>
<proteinExistence type="predicted"/>
<dbReference type="PANTHER" id="PTHR38659:SF1">
    <property type="entry name" value="METAL DEPENDENT PHOSPHOHYDROLASE"/>
    <property type="match status" value="1"/>
</dbReference>
<evidence type="ECO:0000313" key="3">
    <source>
        <dbReference type="Proteomes" id="UP000198625"/>
    </source>
</evidence>
<dbReference type="Proteomes" id="UP000198625">
    <property type="component" value="Unassembled WGS sequence"/>
</dbReference>
<keyword evidence="3" id="KW-1185">Reference proteome</keyword>
<evidence type="ECO:0000313" key="2">
    <source>
        <dbReference type="EMBL" id="SDZ26967.1"/>
    </source>
</evidence>
<name>A0A1H3RMQ9_9FIRM</name>
<dbReference type="STRING" id="415015.SAMN05660462_02461"/>
<dbReference type="AlphaFoldDB" id="A0A1H3RMQ9"/>
<dbReference type="EMBL" id="FNQE01000029">
    <property type="protein sequence ID" value="SDZ26967.1"/>
    <property type="molecule type" value="Genomic_DNA"/>
</dbReference>
<sequence>MNREEALKHVKENIKNKNLLKHMYATEAVMMGLAKRFGEDINQWGIAGLVHDIDYDTTADDPERHSLVGGDMLKNLGYDEEIVHAVKAHNEVHGLERKSLMDKALFCTDPLTGLIVASALISPEKKLYAIDTQFIINRFHEKTFAKGANREQIKACSHIGLTLEEFIGIGLEAMRQINVVLGL</sequence>
<dbReference type="Pfam" id="PF01966">
    <property type="entry name" value="HD"/>
    <property type="match status" value="1"/>
</dbReference>
<dbReference type="InterPro" id="IPR006674">
    <property type="entry name" value="HD_domain"/>
</dbReference>
<dbReference type="PANTHER" id="PTHR38659">
    <property type="entry name" value="METAL-DEPENDENT PHOSPHOHYDROLASE"/>
    <property type="match status" value="1"/>
</dbReference>
<evidence type="ECO:0000259" key="1">
    <source>
        <dbReference type="Pfam" id="PF01966"/>
    </source>
</evidence>